<keyword evidence="3" id="KW-1185">Reference proteome</keyword>
<accession>A0A0D2LXZ2</accession>
<evidence type="ECO:0000313" key="3">
    <source>
        <dbReference type="Proteomes" id="UP000054270"/>
    </source>
</evidence>
<feature type="region of interest" description="Disordered" evidence="1">
    <location>
        <begin position="346"/>
        <end position="380"/>
    </location>
</feature>
<dbReference type="AlphaFoldDB" id="A0A0D2LXZ2"/>
<name>A0A0D2LXZ2_HYPSF</name>
<gene>
    <name evidence="2" type="ORF">HYPSUDRAFT_58659</name>
</gene>
<evidence type="ECO:0000256" key="1">
    <source>
        <dbReference type="SAM" id="MobiDB-lite"/>
    </source>
</evidence>
<dbReference type="EMBL" id="KN817637">
    <property type="protein sequence ID" value="KJA15733.1"/>
    <property type="molecule type" value="Genomic_DNA"/>
</dbReference>
<sequence>MHRNFTTKTEHSPQKAELPYDQLSAKVIVSAWACRLRTMRRAAMHRCCVSKPNNKDKTPARASRLARALNPQTRCKAREKYAAPPHLDKGNGARQVVCSRDIQPAPRPSTSVSRTQSVQNMLYAWYVTLSPLPHDAGAYALGSGLRSYSCSMVLHLNIEIFLLWLISNGSNVYDNIQHTCLSDPSQLEIQTVLYVFIIPDEENKLCKAAHKNLMKNTTDILSKIIEVSAMTPAEVTRMSWDVDLFVVISWGKTFHREQYWPYDSLCQCFRNHYLKQYDADNTSALSYIELASKHHCLDSTLARTISFCTHYSLDPRCDGLMIDEPIACLKEKKLLDADDVMPDTSSTAPIVGAAGARSGTRPWRRYPRAGSRGPEAQGGCGSRIAAHQLNHCSRREPEELARELVLLNDKEANAAGKLERQQQRAKSVVLRSVGTQVLALQTEVELSTAAVFLLKEERYLLRLRDFPIYSLLYVKISAQVFIRDDVKTNGCFCGL</sequence>
<proteinExistence type="predicted"/>
<dbReference type="STRING" id="945553.A0A0D2LXZ2"/>
<dbReference type="Proteomes" id="UP000054270">
    <property type="component" value="Unassembled WGS sequence"/>
</dbReference>
<organism evidence="2 3">
    <name type="scientific">Hypholoma sublateritium (strain FD-334 SS-4)</name>
    <dbReference type="NCBI Taxonomy" id="945553"/>
    <lineage>
        <taxon>Eukaryota</taxon>
        <taxon>Fungi</taxon>
        <taxon>Dikarya</taxon>
        <taxon>Basidiomycota</taxon>
        <taxon>Agaricomycotina</taxon>
        <taxon>Agaricomycetes</taxon>
        <taxon>Agaricomycetidae</taxon>
        <taxon>Agaricales</taxon>
        <taxon>Agaricineae</taxon>
        <taxon>Strophariaceae</taxon>
        <taxon>Hypholoma</taxon>
    </lineage>
</organism>
<reference evidence="3" key="1">
    <citation type="submission" date="2014-04" db="EMBL/GenBank/DDBJ databases">
        <title>Evolutionary Origins and Diversification of the Mycorrhizal Mutualists.</title>
        <authorList>
            <consortium name="DOE Joint Genome Institute"/>
            <consortium name="Mycorrhizal Genomics Consortium"/>
            <person name="Kohler A."/>
            <person name="Kuo A."/>
            <person name="Nagy L.G."/>
            <person name="Floudas D."/>
            <person name="Copeland A."/>
            <person name="Barry K.W."/>
            <person name="Cichocki N."/>
            <person name="Veneault-Fourrey C."/>
            <person name="LaButti K."/>
            <person name="Lindquist E.A."/>
            <person name="Lipzen A."/>
            <person name="Lundell T."/>
            <person name="Morin E."/>
            <person name="Murat C."/>
            <person name="Riley R."/>
            <person name="Ohm R."/>
            <person name="Sun H."/>
            <person name="Tunlid A."/>
            <person name="Henrissat B."/>
            <person name="Grigoriev I.V."/>
            <person name="Hibbett D.S."/>
            <person name="Martin F."/>
        </authorList>
    </citation>
    <scope>NUCLEOTIDE SEQUENCE [LARGE SCALE GENOMIC DNA]</scope>
    <source>
        <strain evidence="3">FD-334 SS-4</strain>
    </source>
</reference>
<protein>
    <submittedName>
        <fullName evidence="2">Uncharacterized protein</fullName>
    </submittedName>
</protein>
<evidence type="ECO:0000313" key="2">
    <source>
        <dbReference type="EMBL" id="KJA15733.1"/>
    </source>
</evidence>